<evidence type="ECO:0000256" key="1">
    <source>
        <dbReference type="SAM" id="SignalP"/>
    </source>
</evidence>
<keyword evidence="3" id="KW-1185">Reference proteome</keyword>
<evidence type="ECO:0008006" key="4">
    <source>
        <dbReference type="Google" id="ProtNLM"/>
    </source>
</evidence>
<sequence>MVTSVGLIGYLAVTAWLPCSDCLATVLRPRPAAQLPPRPAVANITNRCHHMQCYLGAPESGQAATGTQACHWLF</sequence>
<dbReference type="GeneID" id="66057234"/>
<evidence type="ECO:0000313" key="2">
    <source>
        <dbReference type="EMBL" id="PNW69827.1"/>
    </source>
</evidence>
<gene>
    <name evidence="2" type="ORF">CHLRE_18g748147v5</name>
</gene>
<proteinExistence type="predicted"/>
<evidence type="ECO:0000313" key="3">
    <source>
        <dbReference type="Proteomes" id="UP000006906"/>
    </source>
</evidence>
<dbReference type="RefSeq" id="XP_042914244.1">
    <property type="nucleotide sequence ID" value="XM_043072793.1"/>
</dbReference>
<reference evidence="2 3" key="1">
    <citation type="journal article" date="2007" name="Science">
        <title>The Chlamydomonas genome reveals the evolution of key animal and plant functions.</title>
        <authorList>
            <person name="Merchant S.S."/>
            <person name="Prochnik S.E."/>
            <person name="Vallon O."/>
            <person name="Harris E.H."/>
            <person name="Karpowicz S.J."/>
            <person name="Witman G.B."/>
            <person name="Terry A."/>
            <person name="Salamov A."/>
            <person name="Fritz-Laylin L.K."/>
            <person name="Marechal-Drouard L."/>
            <person name="Marshall W.F."/>
            <person name="Qu L.H."/>
            <person name="Nelson D.R."/>
            <person name="Sanderfoot A.A."/>
            <person name="Spalding M.H."/>
            <person name="Kapitonov V.V."/>
            <person name="Ren Q."/>
            <person name="Ferris P."/>
            <person name="Lindquist E."/>
            <person name="Shapiro H."/>
            <person name="Lucas S.M."/>
            <person name="Grimwood J."/>
            <person name="Schmutz J."/>
            <person name="Cardol P."/>
            <person name="Cerutti H."/>
            <person name="Chanfreau G."/>
            <person name="Chen C.L."/>
            <person name="Cognat V."/>
            <person name="Croft M.T."/>
            <person name="Dent R."/>
            <person name="Dutcher S."/>
            <person name="Fernandez E."/>
            <person name="Fukuzawa H."/>
            <person name="Gonzalez-Ballester D."/>
            <person name="Gonzalez-Halphen D."/>
            <person name="Hallmann A."/>
            <person name="Hanikenne M."/>
            <person name="Hippler M."/>
            <person name="Inwood W."/>
            <person name="Jabbari K."/>
            <person name="Kalanon M."/>
            <person name="Kuras R."/>
            <person name="Lefebvre P.A."/>
            <person name="Lemaire S.D."/>
            <person name="Lobanov A.V."/>
            <person name="Lohr M."/>
            <person name="Manuell A."/>
            <person name="Meier I."/>
            <person name="Mets L."/>
            <person name="Mittag M."/>
            <person name="Mittelmeier T."/>
            <person name="Moroney J.V."/>
            <person name="Moseley J."/>
            <person name="Napoli C."/>
            <person name="Nedelcu A.M."/>
            <person name="Niyogi K."/>
            <person name="Novoselov S.V."/>
            <person name="Paulsen I.T."/>
            <person name="Pazour G."/>
            <person name="Purton S."/>
            <person name="Ral J.P."/>
            <person name="Riano-Pachon D.M."/>
            <person name="Riekhof W."/>
            <person name="Rymarquis L."/>
            <person name="Schroda M."/>
            <person name="Stern D."/>
            <person name="Umen J."/>
            <person name="Willows R."/>
            <person name="Wilson N."/>
            <person name="Zimmer S.L."/>
            <person name="Allmer J."/>
            <person name="Balk J."/>
            <person name="Bisova K."/>
            <person name="Chen C.J."/>
            <person name="Elias M."/>
            <person name="Gendler K."/>
            <person name="Hauser C."/>
            <person name="Lamb M.R."/>
            <person name="Ledford H."/>
            <person name="Long J.C."/>
            <person name="Minagawa J."/>
            <person name="Page M.D."/>
            <person name="Pan J."/>
            <person name="Pootakham W."/>
            <person name="Roje S."/>
            <person name="Rose A."/>
            <person name="Stahlberg E."/>
            <person name="Terauchi A.M."/>
            <person name="Yang P."/>
            <person name="Ball S."/>
            <person name="Bowler C."/>
            <person name="Dieckmann C.L."/>
            <person name="Gladyshev V.N."/>
            <person name="Green P."/>
            <person name="Jorgensen R."/>
            <person name="Mayfield S."/>
            <person name="Mueller-Roeber B."/>
            <person name="Rajamani S."/>
            <person name="Sayre R.T."/>
            <person name="Brokstein P."/>
            <person name="Dubchak I."/>
            <person name="Goodstein D."/>
            <person name="Hornick L."/>
            <person name="Huang Y.W."/>
            <person name="Jhaveri J."/>
            <person name="Luo Y."/>
            <person name="Martinez D."/>
            <person name="Ngau W.C."/>
            <person name="Otillar B."/>
            <person name="Poliakov A."/>
            <person name="Porter A."/>
            <person name="Szajkowski L."/>
            <person name="Werner G."/>
            <person name="Zhou K."/>
            <person name="Grigoriev I.V."/>
            <person name="Rokhsar D.S."/>
            <person name="Grossman A.R."/>
        </authorList>
    </citation>
    <scope>NUCLEOTIDE SEQUENCE [LARGE SCALE GENOMIC DNA]</scope>
    <source>
        <strain evidence="3">CC-503</strain>
    </source>
</reference>
<feature type="chain" id="PRO_5014353112" description="Secreted protein" evidence="1">
    <location>
        <begin position="23"/>
        <end position="74"/>
    </location>
</feature>
<dbReference type="EMBL" id="KZ454945">
    <property type="protein sequence ID" value="PNW69827.1"/>
    <property type="molecule type" value="Genomic_DNA"/>
</dbReference>
<protein>
    <recommendedName>
        <fullName evidence="4">Secreted protein</fullName>
    </recommendedName>
</protein>
<dbReference type="Gramene" id="PNW69827">
    <property type="protein sequence ID" value="PNW69827"/>
    <property type="gene ID" value="CHLRE_18g748147v5"/>
</dbReference>
<dbReference type="Proteomes" id="UP000006906">
    <property type="component" value="Unassembled WGS sequence"/>
</dbReference>
<feature type="signal peptide" evidence="1">
    <location>
        <begin position="1"/>
        <end position="22"/>
    </location>
</feature>
<keyword evidence="1" id="KW-0732">Signal</keyword>
<dbReference type="AlphaFoldDB" id="A0A2K3CNG4"/>
<organism evidence="2 3">
    <name type="scientific">Chlamydomonas reinhardtii</name>
    <name type="common">Chlamydomonas smithii</name>
    <dbReference type="NCBI Taxonomy" id="3055"/>
    <lineage>
        <taxon>Eukaryota</taxon>
        <taxon>Viridiplantae</taxon>
        <taxon>Chlorophyta</taxon>
        <taxon>core chlorophytes</taxon>
        <taxon>Chlorophyceae</taxon>
        <taxon>CS clade</taxon>
        <taxon>Chlamydomonadales</taxon>
        <taxon>Chlamydomonadaceae</taxon>
        <taxon>Chlamydomonas</taxon>
    </lineage>
</organism>
<accession>A0A2K3CNG4</accession>
<dbReference type="KEGG" id="cre:CHLRE_18g748147v5"/>
<dbReference type="InParanoid" id="A0A2K3CNG4"/>
<name>A0A2K3CNG4_CHLRE</name>